<evidence type="ECO:0000259" key="13">
    <source>
        <dbReference type="PROSITE" id="PS00794"/>
    </source>
</evidence>
<feature type="domain" description="7,8-dihydro-6-hydroxymethylpterin-pyrophosphokinase" evidence="13">
    <location>
        <begin position="93"/>
        <end position="104"/>
    </location>
</feature>
<evidence type="ECO:0000313" key="15">
    <source>
        <dbReference type="Proteomes" id="UP001138540"/>
    </source>
</evidence>
<name>A0ABR6NCQ6_9SPHN</name>
<comment type="similarity">
    <text evidence="2">Belongs to the HPPK family.</text>
</comment>
<keyword evidence="6" id="KW-0547">Nucleotide-binding</keyword>
<evidence type="ECO:0000256" key="7">
    <source>
        <dbReference type="ARBA" id="ARBA00022777"/>
    </source>
</evidence>
<organism evidence="14 15">
    <name type="scientific">Sphingobium lignivorans</name>
    <dbReference type="NCBI Taxonomy" id="2735886"/>
    <lineage>
        <taxon>Bacteria</taxon>
        <taxon>Pseudomonadati</taxon>
        <taxon>Pseudomonadota</taxon>
        <taxon>Alphaproteobacteria</taxon>
        <taxon>Sphingomonadales</taxon>
        <taxon>Sphingomonadaceae</taxon>
        <taxon>Sphingobium</taxon>
    </lineage>
</organism>
<keyword evidence="15" id="KW-1185">Reference proteome</keyword>
<keyword evidence="8" id="KW-0067">ATP-binding</keyword>
<evidence type="ECO:0000256" key="12">
    <source>
        <dbReference type="ARBA" id="ARBA00033413"/>
    </source>
</evidence>
<dbReference type="SUPFAM" id="SSF55083">
    <property type="entry name" value="6-hydroxymethyl-7,8-dihydropterin pyrophosphokinase, HPPK"/>
    <property type="match status" value="1"/>
</dbReference>
<evidence type="ECO:0000256" key="6">
    <source>
        <dbReference type="ARBA" id="ARBA00022741"/>
    </source>
</evidence>
<dbReference type="Gene3D" id="3.30.70.560">
    <property type="entry name" value="7,8-Dihydro-6-hydroxymethylpterin-pyrophosphokinase HPPK"/>
    <property type="match status" value="1"/>
</dbReference>
<keyword evidence="7" id="KW-0418">Kinase</keyword>
<dbReference type="EC" id="2.7.6.3" evidence="3"/>
<evidence type="ECO:0000256" key="3">
    <source>
        <dbReference type="ARBA" id="ARBA00013253"/>
    </source>
</evidence>
<dbReference type="Proteomes" id="UP001138540">
    <property type="component" value="Unassembled WGS sequence"/>
</dbReference>
<dbReference type="EMBL" id="JACHKA010000001">
    <property type="protein sequence ID" value="MBB5985065.1"/>
    <property type="molecule type" value="Genomic_DNA"/>
</dbReference>
<keyword evidence="5 14" id="KW-0808">Transferase</keyword>
<evidence type="ECO:0000256" key="11">
    <source>
        <dbReference type="ARBA" id="ARBA00029766"/>
    </source>
</evidence>
<keyword evidence="9" id="KW-0289">Folate biosynthesis</keyword>
<proteinExistence type="inferred from homology"/>
<dbReference type="NCBIfam" id="TIGR01498">
    <property type="entry name" value="folK"/>
    <property type="match status" value="1"/>
</dbReference>
<evidence type="ECO:0000256" key="8">
    <source>
        <dbReference type="ARBA" id="ARBA00022840"/>
    </source>
</evidence>
<dbReference type="PANTHER" id="PTHR43071:SF1">
    <property type="entry name" value="2-AMINO-4-HYDROXY-6-HYDROXYMETHYLDIHYDROPTERIDINE PYROPHOSPHOKINASE"/>
    <property type="match status" value="1"/>
</dbReference>
<reference evidence="14 15" key="1">
    <citation type="submission" date="2020-08" db="EMBL/GenBank/DDBJ databases">
        <title>Exploring microbial biodiversity for novel pathways involved in the catabolism of aromatic compounds derived from lignin.</title>
        <authorList>
            <person name="Elkins J."/>
        </authorList>
    </citation>
    <scope>NUCLEOTIDE SEQUENCE [LARGE SCALE GENOMIC DNA]</scope>
    <source>
        <strain evidence="14 15">B1D3A</strain>
    </source>
</reference>
<comment type="pathway">
    <text evidence="1">Cofactor biosynthesis; tetrahydrofolate biosynthesis; 2-amino-4-hydroxy-6-hydroxymethyl-7,8-dihydropteridine diphosphate from 7,8-dihydroneopterin triphosphate: step 4/4.</text>
</comment>
<protein>
    <recommendedName>
        <fullName evidence="4">2-amino-4-hydroxy-6-hydroxymethyldihydropteridine pyrophosphokinase</fullName>
        <ecNumber evidence="3">2.7.6.3</ecNumber>
    </recommendedName>
    <alternativeName>
        <fullName evidence="11">6-hydroxymethyl-7,8-dihydropterin pyrophosphokinase</fullName>
    </alternativeName>
    <alternativeName>
        <fullName evidence="12">7,8-dihydro-6-hydroxymethylpterin-pyrophosphokinase</fullName>
    </alternativeName>
</protein>
<evidence type="ECO:0000256" key="1">
    <source>
        <dbReference type="ARBA" id="ARBA00005051"/>
    </source>
</evidence>
<gene>
    <name evidence="14" type="ORF">HNP60_001039</name>
</gene>
<sequence>MSGHVYAIGIGSNRPLRARLGPPAIVEAAFEALDVAPLRLVARSPVIASRPIGPSARTYANAAALVAAPLEPLAMLDMLQAIERRFHRRRQRRWGARTLDLDLLLWSGGAVRHKRLTIPHAALAQRDFVLRPLRAIAPHWRDPRSGRSIAQLAARLSRPKPVDRKGRAL</sequence>
<evidence type="ECO:0000313" key="14">
    <source>
        <dbReference type="EMBL" id="MBB5985065.1"/>
    </source>
</evidence>
<comment type="function">
    <text evidence="10">Catalyzes the transfer of pyrophosphate from adenosine triphosphate (ATP) to 6-hydroxymethyl-7,8-dihydropterin, an enzymatic step in folate biosynthesis pathway.</text>
</comment>
<evidence type="ECO:0000256" key="4">
    <source>
        <dbReference type="ARBA" id="ARBA00016218"/>
    </source>
</evidence>
<dbReference type="PANTHER" id="PTHR43071">
    <property type="entry name" value="2-AMINO-4-HYDROXY-6-HYDROXYMETHYLDIHYDROPTERIDINE PYROPHOSPHOKINASE"/>
    <property type="match status" value="1"/>
</dbReference>
<dbReference type="Pfam" id="PF01288">
    <property type="entry name" value="HPPK"/>
    <property type="match status" value="1"/>
</dbReference>
<evidence type="ECO:0000256" key="5">
    <source>
        <dbReference type="ARBA" id="ARBA00022679"/>
    </source>
</evidence>
<dbReference type="PROSITE" id="PS00794">
    <property type="entry name" value="HPPK"/>
    <property type="match status" value="1"/>
</dbReference>
<dbReference type="GO" id="GO:0003848">
    <property type="term" value="F:2-amino-4-hydroxy-6-hydroxymethyldihydropteridine diphosphokinase activity"/>
    <property type="evidence" value="ECO:0007669"/>
    <property type="project" value="UniProtKB-EC"/>
</dbReference>
<accession>A0ABR6NCQ6</accession>
<evidence type="ECO:0000256" key="10">
    <source>
        <dbReference type="ARBA" id="ARBA00029409"/>
    </source>
</evidence>
<evidence type="ECO:0000256" key="9">
    <source>
        <dbReference type="ARBA" id="ARBA00022909"/>
    </source>
</evidence>
<dbReference type="InterPro" id="IPR035907">
    <property type="entry name" value="Hppk_sf"/>
</dbReference>
<comment type="caution">
    <text evidence="14">The sequence shown here is derived from an EMBL/GenBank/DDBJ whole genome shotgun (WGS) entry which is preliminary data.</text>
</comment>
<dbReference type="InterPro" id="IPR000550">
    <property type="entry name" value="Hppk"/>
</dbReference>
<evidence type="ECO:0000256" key="2">
    <source>
        <dbReference type="ARBA" id="ARBA00005810"/>
    </source>
</evidence>